<dbReference type="AlphaFoldDB" id="A0A6J2YNJ9"/>
<dbReference type="RefSeq" id="XP_030765573.1">
    <property type="nucleotide sequence ID" value="XM_030909713.1"/>
</dbReference>
<evidence type="ECO:0000256" key="1">
    <source>
        <dbReference type="ARBA" id="ARBA00004123"/>
    </source>
</evidence>
<dbReference type="FunCoup" id="A0A6J2YNJ9">
    <property type="interactions" value="2266"/>
</dbReference>
<dbReference type="GeneID" id="115889656"/>
<proteinExistence type="inferred from homology"/>
<sequence>MDITNISIEDWIKDEEAHLKSLEERDVWEKVPLINSNPIHEFNDGTLLRFRGMIQDMHGPEYYMVVFNIINEQTNEKTVKNSKYRDIIPDCAKGEQIDMENNTHLPEERHSYAVVSVPGVNSWVTHYESVKYKLETKSDHIESTSNQNKRTYNEAMETDAPTESNLVKKPVNTETATPKPENSLSLSPEYILNHPLGDSKGTVCHMKVYKESENLKLNDVCEFVGFLSLGSVQCDEDDLEMQTHHPPTSLVPRIHVVHFKKMTHYNPLVDSELSGDVTNFVNIRKELLIVLTQLLLGDVLAAEYMICHLVSEIYLRKDYMALGQFSLNISNVPKLENFDYVKEVYKFLELLVPKSHYLPLTLENMNTLEFIPKKDYESNRLNSGILQLSQNTLLVLDETKLEEGKLDVAGVKSVKCLAQAIKNQKVSYDFNYYPLEYDCDIQFLIFSEGKSMLPSDVLLPLKPDDTCLNTFGEILEAANHFLKPELLNQIRIYLTRARLIQYEISDQVQNLVQQEFVNMRQNGNVTAQDLHGLLVLCRLICISEGKQTLDPECWKRACEMEKERKARIPK</sequence>
<dbReference type="KEGG" id="soy:115889656"/>
<name>A0A6J2YNJ9_SITOR</name>
<accession>A0A6J2YNJ9</accession>
<dbReference type="PANTHER" id="PTHR13489">
    <property type="entry name" value="MINI-CHROMOSOME MAINTENANCE COMPLEX-BINDING PROTEIN"/>
    <property type="match status" value="1"/>
</dbReference>
<evidence type="ECO:0000313" key="6">
    <source>
        <dbReference type="Proteomes" id="UP000504635"/>
    </source>
</evidence>
<reference evidence="7" key="1">
    <citation type="submission" date="2025-08" db="UniProtKB">
        <authorList>
            <consortium name="RefSeq"/>
        </authorList>
    </citation>
    <scope>IDENTIFICATION</scope>
    <source>
        <tissue evidence="7">Gonads</tissue>
    </source>
</reference>
<dbReference type="InParanoid" id="A0A6J2YNJ9"/>
<evidence type="ECO:0000256" key="5">
    <source>
        <dbReference type="SAM" id="MobiDB-lite"/>
    </source>
</evidence>
<keyword evidence="6" id="KW-1185">Reference proteome</keyword>
<dbReference type="Proteomes" id="UP000504635">
    <property type="component" value="Unplaced"/>
</dbReference>
<evidence type="ECO:0000256" key="2">
    <source>
        <dbReference type="ARBA" id="ARBA00007925"/>
    </source>
</evidence>
<comment type="similarity">
    <text evidence="2">Belongs to the MCMBP family.</text>
</comment>
<evidence type="ECO:0000313" key="7">
    <source>
        <dbReference type="RefSeq" id="XP_030765573.1"/>
    </source>
</evidence>
<feature type="region of interest" description="Disordered" evidence="5">
    <location>
        <begin position="157"/>
        <end position="186"/>
    </location>
</feature>
<dbReference type="InterPro" id="IPR019140">
    <property type="entry name" value="MCM_complex-bd"/>
</dbReference>
<gene>
    <name evidence="7" type="primary">LOC115889656</name>
</gene>
<evidence type="ECO:0000256" key="3">
    <source>
        <dbReference type="ARBA" id="ARBA00015405"/>
    </source>
</evidence>
<comment type="subcellular location">
    <subcellularLocation>
        <location evidence="1">Nucleus</location>
    </subcellularLocation>
</comment>
<dbReference type="GO" id="GO:0003682">
    <property type="term" value="F:chromatin binding"/>
    <property type="evidence" value="ECO:0007669"/>
    <property type="project" value="TreeGrafter"/>
</dbReference>
<evidence type="ECO:0000256" key="4">
    <source>
        <dbReference type="ARBA" id="ARBA00023242"/>
    </source>
</evidence>
<dbReference type="PANTHER" id="PTHR13489:SF0">
    <property type="entry name" value="MINI-CHROMOSOME MAINTENANCE COMPLEX-BINDING PROTEIN"/>
    <property type="match status" value="1"/>
</dbReference>
<dbReference type="OrthoDB" id="329666at2759"/>
<dbReference type="Pfam" id="PF09739">
    <property type="entry name" value="MCM_bind"/>
    <property type="match status" value="1"/>
</dbReference>
<dbReference type="GO" id="GO:0006261">
    <property type="term" value="P:DNA-templated DNA replication"/>
    <property type="evidence" value="ECO:0007669"/>
    <property type="project" value="TreeGrafter"/>
</dbReference>
<dbReference type="GO" id="GO:0005634">
    <property type="term" value="C:nucleus"/>
    <property type="evidence" value="ECO:0007669"/>
    <property type="project" value="UniProtKB-SubCell"/>
</dbReference>
<feature type="compositionally biased region" description="Polar residues" evidence="5">
    <location>
        <begin position="172"/>
        <end position="186"/>
    </location>
</feature>
<keyword evidence="4" id="KW-0539">Nucleus</keyword>
<protein>
    <recommendedName>
        <fullName evidence="3">Mini-chromosome maintenance complex-binding protein</fullName>
    </recommendedName>
</protein>
<organism evidence="6 7">
    <name type="scientific">Sitophilus oryzae</name>
    <name type="common">Rice weevil</name>
    <name type="synonym">Curculio oryzae</name>
    <dbReference type="NCBI Taxonomy" id="7048"/>
    <lineage>
        <taxon>Eukaryota</taxon>
        <taxon>Metazoa</taxon>
        <taxon>Ecdysozoa</taxon>
        <taxon>Arthropoda</taxon>
        <taxon>Hexapoda</taxon>
        <taxon>Insecta</taxon>
        <taxon>Pterygota</taxon>
        <taxon>Neoptera</taxon>
        <taxon>Endopterygota</taxon>
        <taxon>Coleoptera</taxon>
        <taxon>Polyphaga</taxon>
        <taxon>Cucujiformia</taxon>
        <taxon>Curculionidae</taxon>
        <taxon>Dryophthorinae</taxon>
        <taxon>Sitophilus</taxon>
    </lineage>
</organism>